<dbReference type="InterPro" id="IPR018247">
    <property type="entry name" value="EF_Hand_1_Ca_BS"/>
</dbReference>
<protein>
    <recommendedName>
        <fullName evidence="5">EF-hand domain-containing protein</fullName>
    </recommendedName>
</protein>
<evidence type="ECO:0000313" key="6">
    <source>
        <dbReference type="EMBL" id="EDV23902.1"/>
    </source>
</evidence>
<feature type="compositionally biased region" description="Basic and acidic residues" evidence="4">
    <location>
        <begin position="163"/>
        <end position="186"/>
    </location>
</feature>
<evidence type="ECO:0000256" key="3">
    <source>
        <dbReference type="ARBA" id="ARBA00022837"/>
    </source>
</evidence>
<evidence type="ECO:0000259" key="5">
    <source>
        <dbReference type="PROSITE" id="PS50222"/>
    </source>
</evidence>
<sequence>MCDSELSAKLARRQEINEGVREPEALSEANVFNPYTEFKEFSRKQIKEFEGMFAQHDIDKNGFIDMQELKLMMEKLGNPQTHSSLKNILLTVDEDKDNMINFREFLLLFRHVAAGDLTTDSDAMTALANLAEIDVGTAGVKNAKSFFEAKIDKLSIGKKREEEIKAEQEEKKKSSMEAAERRKNFNEKMSVFK</sequence>
<dbReference type="FunFam" id="1.10.238.10:FF:000112">
    <property type="entry name" value="EF-hand domain family, member D2"/>
    <property type="match status" value="1"/>
</dbReference>
<dbReference type="AlphaFoldDB" id="B3RZU5"/>
<dbReference type="Gene3D" id="1.10.238.10">
    <property type="entry name" value="EF-hand"/>
    <property type="match status" value="1"/>
</dbReference>
<dbReference type="Proteomes" id="UP000009022">
    <property type="component" value="Unassembled WGS sequence"/>
</dbReference>
<dbReference type="PANTHER" id="PTHR13025:SF6">
    <property type="entry name" value="EF-HAND DOMAIN-CONTAINING PROTEIN-RELATED"/>
    <property type="match status" value="1"/>
</dbReference>
<evidence type="ECO:0000256" key="1">
    <source>
        <dbReference type="ARBA" id="ARBA00022723"/>
    </source>
</evidence>
<keyword evidence="1" id="KW-0479">Metal-binding</keyword>
<dbReference type="EMBL" id="DS985246">
    <property type="protein sequence ID" value="EDV23902.1"/>
    <property type="molecule type" value="Genomic_DNA"/>
</dbReference>
<dbReference type="InterPro" id="IPR002048">
    <property type="entry name" value="EF_hand_dom"/>
</dbReference>
<keyword evidence="3" id="KW-0106">Calcium</keyword>
<feature type="region of interest" description="Disordered" evidence="4">
    <location>
        <begin position="163"/>
        <end position="193"/>
    </location>
</feature>
<proteinExistence type="predicted"/>
<name>B3RZU5_TRIAD</name>
<dbReference type="GO" id="GO:0005509">
    <property type="term" value="F:calcium ion binding"/>
    <property type="evidence" value="ECO:0000318"/>
    <property type="project" value="GO_Central"/>
</dbReference>
<dbReference type="STRING" id="10228.B3RZU5"/>
<evidence type="ECO:0000256" key="2">
    <source>
        <dbReference type="ARBA" id="ARBA00022737"/>
    </source>
</evidence>
<dbReference type="SUPFAM" id="SSF47473">
    <property type="entry name" value="EF-hand"/>
    <property type="match status" value="1"/>
</dbReference>
<dbReference type="PROSITE" id="PS50222">
    <property type="entry name" value="EF_HAND_2"/>
    <property type="match status" value="2"/>
</dbReference>
<keyword evidence="2" id="KW-0677">Repeat</keyword>
<dbReference type="SMART" id="SM00054">
    <property type="entry name" value="EFh"/>
    <property type="match status" value="2"/>
</dbReference>
<dbReference type="OMA" id="ERMFKQY"/>
<dbReference type="eggNOG" id="KOG0041">
    <property type="taxonomic scope" value="Eukaryota"/>
</dbReference>
<dbReference type="GeneID" id="6754640"/>
<dbReference type="PANTHER" id="PTHR13025">
    <property type="entry name" value="EF-HAND DOMAIN-CONTAINING PROTEIN D"/>
    <property type="match status" value="1"/>
</dbReference>
<feature type="domain" description="EF-hand" evidence="5">
    <location>
        <begin position="80"/>
        <end position="115"/>
    </location>
</feature>
<dbReference type="CDD" id="cd00051">
    <property type="entry name" value="EFh"/>
    <property type="match status" value="1"/>
</dbReference>
<reference evidence="6 7" key="1">
    <citation type="journal article" date="2008" name="Nature">
        <title>The Trichoplax genome and the nature of placozoans.</title>
        <authorList>
            <person name="Srivastava M."/>
            <person name="Begovic E."/>
            <person name="Chapman J."/>
            <person name="Putnam N.H."/>
            <person name="Hellsten U."/>
            <person name="Kawashima T."/>
            <person name="Kuo A."/>
            <person name="Mitros T."/>
            <person name="Salamov A."/>
            <person name="Carpenter M.L."/>
            <person name="Signorovitch A.Y."/>
            <person name="Moreno M.A."/>
            <person name="Kamm K."/>
            <person name="Grimwood J."/>
            <person name="Schmutz J."/>
            <person name="Shapiro H."/>
            <person name="Grigoriev I.V."/>
            <person name="Buss L.W."/>
            <person name="Schierwater B."/>
            <person name="Dellaporta S.L."/>
            <person name="Rokhsar D.S."/>
        </authorList>
    </citation>
    <scope>NUCLEOTIDE SEQUENCE [LARGE SCALE GENOMIC DNA]</scope>
    <source>
        <strain evidence="6 7">Grell-BS-1999</strain>
    </source>
</reference>
<dbReference type="InterPro" id="IPR011992">
    <property type="entry name" value="EF-hand-dom_pair"/>
</dbReference>
<dbReference type="RefSeq" id="XP_002113428.1">
    <property type="nucleotide sequence ID" value="XM_002113392.1"/>
</dbReference>
<evidence type="ECO:0000256" key="4">
    <source>
        <dbReference type="SAM" id="MobiDB-lite"/>
    </source>
</evidence>
<dbReference type="PROSITE" id="PS00018">
    <property type="entry name" value="EF_HAND_1"/>
    <property type="match status" value="2"/>
</dbReference>
<dbReference type="KEGG" id="tad:TRIADDRAFT_26114"/>
<dbReference type="InterPro" id="IPR040365">
    <property type="entry name" value="EFHD1/2"/>
</dbReference>
<feature type="domain" description="EF-hand" evidence="5">
    <location>
        <begin position="44"/>
        <end position="79"/>
    </location>
</feature>
<keyword evidence="7" id="KW-1185">Reference proteome</keyword>
<evidence type="ECO:0000313" key="7">
    <source>
        <dbReference type="Proteomes" id="UP000009022"/>
    </source>
</evidence>
<dbReference type="InParanoid" id="B3RZU5"/>
<dbReference type="PhylomeDB" id="B3RZU5"/>
<dbReference type="Pfam" id="PF13499">
    <property type="entry name" value="EF-hand_7"/>
    <property type="match status" value="1"/>
</dbReference>
<dbReference type="FunCoup" id="B3RZU5">
    <property type="interactions" value="671"/>
</dbReference>
<accession>B3RZU5</accession>
<dbReference type="OrthoDB" id="6572480at2759"/>
<organism evidence="6 7">
    <name type="scientific">Trichoplax adhaerens</name>
    <name type="common">Trichoplax reptans</name>
    <dbReference type="NCBI Taxonomy" id="10228"/>
    <lineage>
        <taxon>Eukaryota</taxon>
        <taxon>Metazoa</taxon>
        <taxon>Placozoa</taxon>
        <taxon>Uniplacotomia</taxon>
        <taxon>Trichoplacea</taxon>
        <taxon>Trichoplacidae</taxon>
        <taxon>Trichoplax</taxon>
    </lineage>
</organism>
<gene>
    <name evidence="6" type="ORF">TRIADDRAFT_26114</name>
</gene>
<dbReference type="CTD" id="6754640"/>
<dbReference type="HOGENOM" id="CLU_094429_0_0_1"/>